<protein>
    <recommendedName>
        <fullName evidence="4">C2 domain-containing protein</fullName>
    </recommendedName>
</protein>
<evidence type="ECO:0000256" key="3">
    <source>
        <dbReference type="SAM" id="MobiDB-lite"/>
    </source>
</evidence>
<dbReference type="SMART" id="SM00239">
    <property type="entry name" value="C2"/>
    <property type="match status" value="1"/>
</dbReference>
<dbReference type="InterPro" id="IPR000008">
    <property type="entry name" value="C2_dom"/>
</dbReference>
<dbReference type="Gene3D" id="2.60.40.150">
    <property type="entry name" value="C2 domain"/>
    <property type="match status" value="1"/>
</dbReference>
<feature type="compositionally biased region" description="Low complexity" evidence="3">
    <location>
        <begin position="676"/>
        <end position="687"/>
    </location>
</feature>
<gene>
    <name evidence="5" type="ORF">EVOR1521_LOCUS26253</name>
</gene>
<dbReference type="SUPFAM" id="SSF49562">
    <property type="entry name" value="C2 domain (Calcium/lipid-binding domain, CaLB)"/>
    <property type="match status" value="1"/>
</dbReference>
<accession>A0AA36JDG9</accession>
<dbReference type="AlphaFoldDB" id="A0AA36JDG9"/>
<dbReference type="PANTHER" id="PTHR45761">
    <property type="entry name" value="EXTENDED SYNAPTOTAGMIN-LIKE PROTEIN 2, ISOFORM C"/>
    <property type="match status" value="1"/>
</dbReference>
<reference evidence="5" key="1">
    <citation type="submission" date="2023-08" db="EMBL/GenBank/DDBJ databases">
        <authorList>
            <person name="Chen Y."/>
            <person name="Shah S."/>
            <person name="Dougan E. K."/>
            <person name="Thang M."/>
            <person name="Chan C."/>
        </authorList>
    </citation>
    <scope>NUCLEOTIDE SEQUENCE</scope>
</reference>
<sequence length="859" mass="94364">MLGVPTIHESPEESSTQSETSGWRRCFAGLLGCGCLGKLKVGKLHMQRKVSVLFQEEAKAARASLFAPKHEFINDLLEAQWPYISEWFNDIMRRSCEPALQALMPKGVSISFGEQCTLGTMPAVLQQIKASKFCEEESTTIRLDALLDYNGDCQVDVTCTVGSLVLTRLQLRGDIVIELAYLRKDPPWFSGVRIYFANRPKIDLEVQTALFGVEANFAFIKQKLVDALTSVISSQAVLPNRFCIAMGSSAMREVDLKTPTPQGVLRLEVLDAKDLPDPARSYWSNMVLRFGFSKETTEADPYVQATVGAQVEKTSVIAKSRAPKWSDCAFDFVVDDPVLQNLHLAVHDDDMGAWSWKQAEVLGAVEKKLSALLESQFFEAASDLPECWLNLHTGPGNLVPCGRLRVRAQWRPLSRGCRCEPESMQINVQPAAGLWSIGSKFRHEWLLVVDTLSASALPAHGSGLNHYVKISIQFDGTDVGPTYATGLSVGAGPIEHGQQMLTVGINPEIGKVLKEHPDKIYELWRARVKISEKAGDIERLRSGLGFSGPPLFVDAVWNHTSRILVDSLPSTSVKLTVLRLEKGQRRLEDGSVLGSASMSLPELQKRGGRFEDLLPLGDKDGLGAMSALQLRLRLHPLAAPPESGTSHAPQARLSRARTQWFAKSIAKVRALSFRAPSPDMPSTPTSPFLSGFATPEPRPEPSAASAAPAAPAAAPAVAPTAPTGEAPTGGAADFRQRKYFHASEEPSEPLEPEEQYEEDLHYLRCARRSALHRNCTKNMDDREDPAPVKAANASVQTELVEEPRVQVPDDSVLDDLQEEPKILEVMEVREALREVPEHEGKKLFLPRSSGHTRPSMSGE</sequence>
<proteinExistence type="predicted"/>
<dbReference type="EMBL" id="CAUJNA010003504">
    <property type="protein sequence ID" value="CAJ1403617.1"/>
    <property type="molecule type" value="Genomic_DNA"/>
</dbReference>
<feature type="region of interest" description="Disordered" evidence="3">
    <location>
        <begin position="777"/>
        <end position="797"/>
    </location>
</feature>
<feature type="compositionally biased region" description="Polar residues" evidence="3">
    <location>
        <begin position="849"/>
        <end position="859"/>
    </location>
</feature>
<dbReference type="PANTHER" id="PTHR45761:SF1">
    <property type="entry name" value="EXTENDED SYNAPTOTAGMIN-LIKE PROTEIN 2, ISOFORM C"/>
    <property type="match status" value="1"/>
</dbReference>
<keyword evidence="2" id="KW-1133">Transmembrane helix</keyword>
<feature type="region of interest" description="Disordered" evidence="3">
    <location>
        <begin position="674"/>
        <end position="731"/>
    </location>
</feature>
<dbReference type="InterPro" id="IPR051634">
    <property type="entry name" value="Extended_Synaptotagmin"/>
</dbReference>
<dbReference type="PROSITE" id="PS50004">
    <property type="entry name" value="C2"/>
    <property type="match status" value="1"/>
</dbReference>
<dbReference type="GO" id="GO:0005737">
    <property type="term" value="C:cytoplasm"/>
    <property type="evidence" value="ECO:0007669"/>
    <property type="project" value="UniProtKB-ARBA"/>
</dbReference>
<evidence type="ECO:0000313" key="5">
    <source>
        <dbReference type="EMBL" id="CAJ1403617.1"/>
    </source>
</evidence>
<evidence type="ECO:0000259" key="4">
    <source>
        <dbReference type="PROSITE" id="PS50004"/>
    </source>
</evidence>
<dbReference type="Pfam" id="PF00168">
    <property type="entry name" value="C2"/>
    <property type="match status" value="1"/>
</dbReference>
<feature type="region of interest" description="Disordered" evidence="3">
    <location>
        <begin position="835"/>
        <end position="859"/>
    </location>
</feature>
<keyword evidence="6" id="KW-1185">Reference proteome</keyword>
<comment type="caution">
    <text evidence="5">The sequence shown here is derived from an EMBL/GenBank/DDBJ whole genome shotgun (WGS) entry which is preliminary data.</text>
</comment>
<feature type="domain" description="C2" evidence="4">
    <location>
        <begin position="245"/>
        <end position="382"/>
    </location>
</feature>
<keyword evidence="1" id="KW-0812">Transmembrane</keyword>
<name>A0AA36JDG9_9DINO</name>
<dbReference type="InterPro" id="IPR035892">
    <property type="entry name" value="C2_domain_sf"/>
</dbReference>
<evidence type="ECO:0000256" key="1">
    <source>
        <dbReference type="ARBA" id="ARBA00022692"/>
    </source>
</evidence>
<organism evidence="5 6">
    <name type="scientific">Effrenium voratum</name>
    <dbReference type="NCBI Taxonomy" id="2562239"/>
    <lineage>
        <taxon>Eukaryota</taxon>
        <taxon>Sar</taxon>
        <taxon>Alveolata</taxon>
        <taxon>Dinophyceae</taxon>
        <taxon>Suessiales</taxon>
        <taxon>Symbiodiniaceae</taxon>
        <taxon>Effrenium</taxon>
    </lineage>
</organism>
<keyword evidence="2" id="KW-0472">Membrane</keyword>
<dbReference type="Pfam" id="PF17047">
    <property type="entry name" value="SMP_LBD"/>
    <property type="match status" value="1"/>
</dbReference>
<dbReference type="CDD" id="cd21670">
    <property type="entry name" value="SMP_ESyt"/>
    <property type="match status" value="1"/>
</dbReference>
<evidence type="ECO:0000313" key="6">
    <source>
        <dbReference type="Proteomes" id="UP001178507"/>
    </source>
</evidence>
<feature type="compositionally biased region" description="Low complexity" evidence="3">
    <location>
        <begin position="701"/>
        <end position="731"/>
    </location>
</feature>
<dbReference type="InterPro" id="IPR039010">
    <property type="entry name" value="Synaptotagmin_SMP"/>
</dbReference>
<dbReference type="Proteomes" id="UP001178507">
    <property type="component" value="Unassembled WGS sequence"/>
</dbReference>
<evidence type="ECO:0000256" key="2">
    <source>
        <dbReference type="ARBA" id="ARBA00022989"/>
    </source>
</evidence>